<proteinExistence type="predicted"/>
<keyword evidence="1" id="KW-0479">Metal-binding</keyword>
<dbReference type="PANTHER" id="PTHR35848">
    <property type="entry name" value="OXALATE-BINDING PROTEIN"/>
    <property type="match status" value="1"/>
</dbReference>
<dbReference type="AlphaFoldDB" id="A0A176Y762"/>
<dbReference type="SUPFAM" id="SSF51182">
    <property type="entry name" value="RmlC-like cupins"/>
    <property type="match status" value="1"/>
</dbReference>
<dbReference type="Pfam" id="PF07883">
    <property type="entry name" value="Cupin_2"/>
    <property type="match status" value="1"/>
</dbReference>
<dbReference type="InterPro" id="IPR011051">
    <property type="entry name" value="RmlC_Cupin_sf"/>
</dbReference>
<dbReference type="EMBL" id="LUUB01000120">
    <property type="protein sequence ID" value="OAE98922.1"/>
    <property type="molecule type" value="Genomic_DNA"/>
</dbReference>
<accession>A0A176Y762</accession>
<dbReference type="InterPro" id="IPR013096">
    <property type="entry name" value="Cupin_2"/>
</dbReference>
<dbReference type="InterPro" id="IPR014710">
    <property type="entry name" value="RmlC-like_jellyroll"/>
</dbReference>
<dbReference type="STRING" id="1505087.AYJ54_33215"/>
<gene>
    <name evidence="3" type="ORF">AYJ54_33215</name>
</gene>
<organism evidence="3 4">
    <name type="scientific">Bradyrhizobium centrolobii</name>
    <dbReference type="NCBI Taxonomy" id="1505087"/>
    <lineage>
        <taxon>Bacteria</taxon>
        <taxon>Pseudomonadati</taxon>
        <taxon>Pseudomonadota</taxon>
        <taxon>Alphaproteobacteria</taxon>
        <taxon>Hyphomicrobiales</taxon>
        <taxon>Nitrobacteraceae</taxon>
        <taxon>Bradyrhizobium</taxon>
    </lineage>
</organism>
<dbReference type="OrthoDB" id="3620182at2"/>
<evidence type="ECO:0000313" key="4">
    <source>
        <dbReference type="Proteomes" id="UP000076959"/>
    </source>
</evidence>
<comment type="caution">
    <text evidence="3">The sequence shown here is derived from an EMBL/GenBank/DDBJ whole genome shotgun (WGS) entry which is preliminary data.</text>
</comment>
<feature type="domain" description="Cupin type-2" evidence="2">
    <location>
        <begin position="40"/>
        <end position="107"/>
    </location>
</feature>
<evidence type="ECO:0000313" key="3">
    <source>
        <dbReference type="EMBL" id="OAE98922.1"/>
    </source>
</evidence>
<name>A0A176Y762_9BRAD</name>
<dbReference type="PANTHER" id="PTHR35848:SF6">
    <property type="entry name" value="CUPIN TYPE-2 DOMAIN-CONTAINING PROTEIN"/>
    <property type="match status" value="1"/>
</dbReference>
<sequence length="154" mass="17069">MPGKFIIANETQLNINDFGTSRRLSVPLNTGARLLTVSEVNFDSGKGHNFHKHPNQEEVVLVVAGTVEQWIDREKRILSPGDSAFIPADVVHASFNAGDQPAKIIAILGPASGLTDMRWSMPPAMRPGRRYGRRERRREITILRSALEALQLST</sequence>
<dbReference type="Gene3D" id="2.60.120.10">
    <property type="entry name" value="Jelly Rolls"/>
    <property type="match status" value="1"/>
</dbReference>
<reference evidence="3 4" key="1">
    <citation type="submission" date="2016-03" db="EMBL/GenBank/DDBJ databases">
        <title>Draft Genome Sequence of the Strain BR 10245 (Bradyrhizobium sp.) isolated from nodules of Centrolobium paraense.</title>
        <authorList>
            <person name="Simoes-Araujo J.L.Sr."/>
            <person name="Barauna A.C."/>
            <person name="Silva K."/>
            <person name="Zilli J.E."/>
        </authorList>
    </citation>
    <scope>NUCLEOTIDE SEQUENCE [LARGE SCALE GENOMIC DNA]</scope>
    <source>
        <strain evidence="3 4">BR 10245</strain>
    </source>
</reference>
<evidence type="ECO:0000256" key="1">
    <source>
        <dbReference type="ARBA" id="ARBA00022723"/>
    </source>
</evidence>
<dbReference type="InterPro" id="IPR051610">
    <property type="entry name" value="GPI/OXD"/>
</dbReference>
<protein>
    <recommendedName>
        <fullName evidence="2">Cupin type-2 domain-containing protein</fullName>
    </recommendedName>
</protein>
<dbReference type="Proteomes" id="UP000076959">
    <property type="component" value="Unassembled WGS sequence"/>
</dbReference>
<dbReference type="GO" id="GO:0046872">
    <property type="term" value="F:metal ion binding"/>
    <property type="evidence" value="ECO:0007669"/>
    <property type="project" value="UniProtKB-KW"/>
</dbReference>
<evidence type="ECO:0000259" key="2">
    <source>
        <dbReference type="Pfam" id="PF07883"/>
    </source>
</evidence>
<keyword evidence="4" id="KW-1185">Reference proteome</keyword>